<sequence>MSGRAVWKVAGHHASIPSSSSSRAVGVHRAPPTPPIWPVPTPGAPADRGEEDTEKKGRELDMDMHYEATRRCVRPASSDLFSIRVVFGFPLD</sequence>
<proteinExistence type="predicted"/>
<gene>
    <name evidence="2" type="ORF">TRIUR3_19067</name>
</gene>
<evidence type="ECO:0000313" key="2">
    <source>
        <dbReference type="EMBL" id="EMS53813.1"/>
    </source>
</evidence>
<organism evidence="2">
    <name type="scientific">Triticum urartu</name>
    <name type="common">Red wild einkorn</name>
    <name type="synonym">Crithodium urartu</name>
    <dbReference type="NCBI Taxonomy" id="4572"/>
    <lineage>
        <taxon>Eukaryota</taxon>
        <taxon>Viridiplantae</taxon>
        <taxon>Streptophyta</taxon>
        <taxon>Embryophyta</taxon>
        <taxon>Tracheophyta</taxon>
        <taxon>Spermatophyta</taxon>
        <taxon>Magnoliopsida</taxon>
        <taxon>Liliopsida</taxon>
        <taxon>Poales</taxon>
        <taxon>Poaceae</taxon>
        <taxon>BOP clade</taxon>
        <taxon>Pooideae</taxon>
        <taxon>Triticodae</taxon>
        <taxon>Triticeae</taxon>
        <taxon>Triticinae</taxon>
        <taxon>Triticum</taxon>
    </lineage>
</organism>
<dbReference type="EMBL" id="KD189675">
    <property type="protein sequence ID" value="EMS53813.1"/>
    <property type="molecule type" value="Genomic_DNA"/>
</dbReference>
<accession>M7YT24</accession>
<dbReference type="AlphaFoldDB" id="M7YT24"/>
<feature type="compositionally biased region" description="Pro residues" evidence="1">
    <location>
        <begin position="31"/>
        <end position="43"/>
    </location>
</feature>
<protein>
    <submittedName>
        <fullName evidence="2">Uncharacterized protein</fullName>
    </submittedName>
</protein>
<name>M7YT24_TRIUA</name>
<reference evidence="2" key="1">
    <citation type="journal article" date="2013" name="Nature">
        <title>Draft genome of the wheat A-genome progenitor Triticum urartu.</title>
        <authorList>
            <person name="Ling H.Q."/>
            <person name="Zhao S."/>
            <person name="Liu D."/>
            <person name="Wang J."/>
            <person name="Sun H."/>
            <person name="Zhang C."/>
            <person name="Fan H."/>
            <person name="Li D."/>
            <person name="Dong L."/>
            <person name="Tao Y."/>
            <person name="Gao C."/>
            <person name="Wu H."/>
            <person name="Li Y."/>
            <person name="Cui Y."/>
            <person name="Guo X."/>
            <person name="Zheng S."/>
            <person name="Wang B."/>
            <person name="Yu K."/>
            <person name="Liang Q."/>
            <person name="Yang W."/>
            <person name="Lou X."/>
            <person name="Chen J."/>
            <person name="Feng M."/>
            <person name="Jian J."/>
            <person name="Zhang X."/>
            <person name="Luo G."/>
            <person name="Jiang Y."/>
            <person name="Liu J."/>
            <person name="Wang Z."/>
            <person name="Sha Y."/>
            <person name="Zhang B."/>
            <person name="Wu H."/>
            <person name="Tang D."/>
            <person name="Shen Q."/>
            <person name="Xue P."/>
            <person name="Zou S."/>
            <person name="Wang X."/>
            <person name="Liu X."/>
            <person name="Wang F."/>
            <person name="Yang Y."/>
            <person name="An X."/>
            <person name="Dong Z."/>
            <person name="Zhang K."/>
            <person name="Zhang X."/>
            <person name="Luo M.C."/>
            <person name="Dvorak J."/>
            <person name="Tong Y."/>
            <person name="Wang J."/>
            <person name="Yang H."/>
            <person name="Li Z."/>
            <person name="Wang D."/>
            <person name="Zhang A."/>
            <person name="Wang J."/>
        </authorList>
    </citation>
    <scope>NUCLEOTIDE SEQUENCE</scope>
</reference>
<evidence type="ECO:0000256" key="1">
    <source>
        <dbReference type="SAM" id="MobiDB-lite"/>
    </source>
</evidence>
<feature type="region of interest" description="Disordered" evidence="1">
    <location>
        <begin position="1"/>
        <end position="60"/>
    </location>
</feature>